<dbReference type="InterPro" id="IPR002429">
    <property type="entry name" value="CcO_II-like_C"/>
</dbReference>
<dbReference type="SUPFAM" id="SSF49503">
    <property type="entry name" value="Cupredoxins"/>
    <property type="match status" value="1"/>
</dbReference>
<feature type="compositionally biased region" description="Acidic residues" evidence="11">
    <location>
        <begin position="293"/>
        <end position="316"/>
    </location>
</feature>
<sequence>MTRVDVFEDIFLVFLGLGALVGIIVITYTLYNAYKYRDDGTRDPDENLPTLGELPTGGSGGKKLFLSFILSAIIVISLVLWTYGMLLYVEDGPEEPGEDAIEVDVEGFAFGWSFYYENGVESSNEMVVPADTPIWIETTATDVWHAFGVSELRVKSDAIPGETDVTWFIAEDEGEYLIECFELCGPGHSGMEGTLTVKSEAEYEQWLEDQLTVTIDLEDAEGEPITDPDALEGSLVHGEDTVETFTEDDFEDGELRITVDEGDTYTLIVESPDGAFETIEMDVDIVSGPDETLTLEEPGDDDENDDEDNENDGGDD</sequence>
<keyword evidence="9" id="KW-0186">Copper</keyword>
<dbReference type="InterPro" id="IPR014222">
    <property type="entry name" value="Cyt_c_oxidase_su2"/>
</dbReference>
<comment type="subcellular location">
    <subcellularLocation>
        <location evidence="1">Membrane</location>
        <topology evidence="1">Multi-pass membrane protein</topology>
    </subcellularLocation>
</comment>
<dbReference type="AlphaFoldDB" id="A0AAP2Z8W4"/>
<dbReference type="RefSeq" id="WP_342809179.1">
    <property type="nucleotide sequence ID" value="NZ_JAOPJZ010000010.1"/>
</dbReference>
<reference evidence="14 15" key="1">
    <citation type="submission" date="2022-09" db="EMBL/GenBank/DDBJ databases">
        <title>Enrichment on poylsaccharides allowed isolation of novel metabolic and taxonomic groups of Haloarchaea.</title>
        <authorList>
            <person name="Sorokin D.Y."/>
            <person name="Elcheninov A.G."/>
            <person name="Khizhniak T.V."/>
            <person name="Kolganova T.V."/>
            <person name="Kublanov I.V."/>
        </authorList>
    </citation>
    <scope>NUCLEOTIDE SEQUENCE [LARGE SCALE GENOMIC DNA]</scope>
    <source>
        <strain evidence="14 15">AArc-curdl1</strain>
    </source>
</reference>
<evidence type="ECO:0000313" key="14">
    <source>
        <dbReference type="EMBL" id="MCU4752852.1"/>
    </source>
</evidence>
<dbReference type="GO" id="GO:0004129">
    <property type="term" value="F:cytochrome-c oxidase activity"/>
    <property type="evidence" value="ECO:0007669"/>
    <property type="project" value="InterPro"/>
</dbReference>
<dbReference type="GO" id="GO:0005507">
    <property type="term" value="F:copper ion binding"/>
    <property type="evidence" value="ECO:0007669"/>
    <property type="project" value="InterPro"/>
</dbReference>
<evidence type="ECO:0000256" key="10">
    <source>
        <dbReference type="ARBA" id="ARBA00023136"/>
    </source>
</evidence>
<dbReference type="PANTHER" id="PTHR22888:SF9">
    <property type="entry name" value="CYTOCHROME C OXIDASE SUBUNIT 2"/>
    <property type="match status" value="1"/>
</dbReference>
<dbReference type="PROSITE" id="PS00078">
    <property type="entry name" value="COX2"/>
    <property type="match status" value="1"/>
</dbReference>
<dbReference type="EMBL" id="JAOPJZ010000010">
    <property type="protein sequence ID" value="MCU4752852.1"/>
    <property type="molecule type" value="Genomic_DNA"/>
</dbReference>
<keyword evidence="4" id="KW-0679">Respiratory chain</keyword>
<dbReference type="Pfam" id="PF00116">
    <property type="entry name" value="COX2"/>
    <property type="match status" value="1"/>
</dbReference>
<feature type="transmembrane region" description="Helical" evidence="12">
    <location>
        <begin position="64"/>
        <end position="89"/>
    </location>
</feature>
<evidence type="ECO:0000259" key="13">
    <source>
        <dbReference type="PROSITE" id="PS50857"/>
    </source>
</evidence>
<dbReference type="InterPro" id="IPR045187">
    <property type="entry name" value="CcO_II"/>
</dbReference>
<dbReference type="Proteomes" id="UP001321047">
    <property type="component" value="Unassembled WGS sequence"/>
</dbReference>
<keyword evidence="15" id="KW-1185">Reference proteome</keyword>
<dbReference type="GO" id="GO:0042773">
    <property type="term" value="P:ATP synthesis coupled electron transport"/>
    <property type="evidence" value="ECO:0007669"/>
    <property type="project" value="TreeGrafter"/>
</dbReference>
<feature type="transmembrane region" description="Helical" evidence="12">
    <location>
        <begin position="12"/>
        <end position="31"/>
    </location>
</feature>
<keyword evidence="5 12" id="KW-0812">Transmembrane</keyword>
<evidence type="ECO:0000256" key="2">
    <source>
        <dbReference type="ARBA" id="ARBA00007866"/>
    </source>
</evidence>
<keyword evidence="3" id="KW-0813">Transport</keyword>
<dbReference type="InterPro" id="IPR008972">
    <property type="entry name" value="Cupredoxin"/>
</dbReference>
<dbReference type="GO" id="GO:0016491">
    <property type="term" value="F:oxidoreductase activity"/>
    <property type="evidence" value="ECO:0007669"/>
    <property type="project" value="InterPro"/>
</dbReference>
<dbReference type="Gene3D" id="2.60.40.420">
    <property type="entry name" value="Cupredoxins - blue copper proteins"/>
    <property type="match status" value="1"/>
</dbReference>
<comment type="similarity">
    <text evidence="2">Belongs to the cytochrome c oxidase subunit 2 family.</text>
</comment>
<dbReference type="GO" id="GO:0016020">
    <property type="term" value="C:membrane"/>
    <property type="evidence" value="ECO:0007669"/>
    <property type="project" value="UniProtKB-SubCell"/>
</dbReference>
<evidence type="ECO:0000256" key="3">
    <source>
        <dbReference type="ARBA" id="ARBA00022448"/>
    </source>
</evidence>
<evidence type="ECO:0000256" key="5">
    <source>
        <dbReference type="ARBA" id="ARBA00022692"/>
    </source>
</evidence>
<organism evidence="14 15">
    <name type="scientific">Natronosalvus hydrolyticus</name>
    <dbReference type="NCBI Taxonomy" id="2979988"/>
    <lineage>
        <taxon>Archaea</taxon>
        <taxon>Methanobacteriati</taxon>
        <taxon>Methanobacteriota</taxon>
        <taxon>Stenosarchaea group</taxon>
        <taxon>Halobacteria</taxon>
        <taxon>Halobacteriales</taxon>
        <taxon>Natrialbaceae</taxon>
        <taxon>Natronosalvus</taxon>
    </lineage>
</organism>
<keyword evidence="8 12" id="KW-1133">Transmembrane helix</keyword>
<evidence type="ECO:0000256" key="7">
    <source>
        <dbReference type="ARBA" id="ARBA00022982"/>
    </source>
</evidence>
<keyword evidence="6" id="KW-0479">Metal-binding</keyword>
<protein>
    <submittedName>
        <fullName evidence="14">Cytochrome c oxidase subunit II</fullName>
    </submittedName>
</protein>
<evidence type="ECO:0000313" key="15">
    <source>
        <dbReference type="Proteomes" id="UP001321047"/>
    </source>
</evidence>
<evidence type="ECO:0000256" key="9">
    <source>
        <dbReference type="ARBA" id="ARBA00023008"/>
    </source>
</evidence>
<dbReference type="InterPro" id="IPR001505">
    <property type="entry name" value="Copper_CuA"/>
</dbReference>
<feature type="region of interest" description="Disordered" evidence="11">
    <location>
        <begin position="287"/>
        <end position="316"/>
    </location>
</feature>
<dbReference type="PROSITE" id="PS50857">
    <property type="entry name" value="COX2_CUA"/>
    <property type="match status" value="1"/>
</dbReference>
<keyword evidence="7" id="KW-0249">Electron transport</keyword>
<evidence type="ECO:0000256" key="8">
    <source>
        <dbReference type="ARBA" id="ARBA00022989"/>
    </source>
</evidence>
<comment type="caution">
    <text evidence="14">The sequence shown here is derived from an EMBL/GenBank/DDBJ whole genome shotgun (WGS) entry which is preliminary data.</text>
</comment>
<dbReference type="NCBIfam" id="TIGR02866">
    <property type="entry name" value="CoxB"/>
    <property type="match status" value="1"/>
</dbReference>
<feature type="domain" description="Cytochrome oxidase subunit II copper A binding" evidence="13">
    <location>
        <begin position="98"/>
        <end position="209"/>
    </location>
</feature>
<dbReference type="PANTHER" id="PTHR22888">
    <property type="entry name" value="CYTOCHROME C OXIDASE, SUBUNIT II"/>
    <property type="match status" value="1"/>
</dbReference>
<name>A0AAP2Z8W4_9EURY</name>
<accession>A0AAP2Z8W4</accession>
<keyword evidence="10 12" id="KW-0472">Membrane</keyword>
<evidence type="ECO:0000256" key="11">
    <source>
        <dbReference type="SAM" id="MobiDB-lite"/>
    </source>
</evidence>
<evidence type="ECO:0000256" key="1">
    <source>
        <dbReference type="ARBA" id="ARBA00004141"/>
    </source>
</evidence>
<evidence type="ECO:0000256" key="12">
    <source>
        <dbReference type="SAM" id="Phobius"/>
    </source>
</evidence>
<evidence type="ECO:0000256" key="6">
    <source>
        <dbReference type="ARBA" id="ARBA00022723"/>
    </source>
</evidence>
<proteinExistence type="inferred from homology"/>
<evidence type="ECO:0000256" key="4">
    <source>
        <dbReference type="ARBA" id="ARBA00022660"/>
    </source>
</evidence>
<gene>
    <name evidence="14" type="primary">coxB</name>
    <name evidence="14" type="ORF">OB919_12840</name>
</gene>